<feature type="domain" description="PAS" evidence="9">
    <location>
        <begin position="7"/>
        <end position="77"/>
    </location>
</feature>
<dbReference type="InterPro" id="IPR036097">
    <property type="entry name" value="HisK_dim/P_sf"/>
</dbReference>
<keyword evidence="6" id="KW-0902">Two-component regulatory system</keyword>
<keyword evidence="5" id="KW-0418">Kinase</keyword>
<evidence type="ECO:0000256" key="5">
    <source>
        <dbReference type="ARBA" id="ARBA00022777"/>
    </source>
</evidence>
<dbReference type="InterPro" id="IPR050736">
    <property type="entry name" value="Sensor_HK_Regulatory"/>
</dbReference>
<dbReference type="EMBL" id="BMGK01000005">
    <property type="protein sequence ID" value="GGD91590.1"/>
    <property type="molecule type" value="Genomic_DNA"/>
</dbReference>
<dbReference type="SUPFAM" id="SSF47384">
    <property type="entry name" value="Homodimeric domain of signal transducing histidine kinase"/>
    <property type="match status" value="1"/>
</dbReference>
<feature type="coiled-coil region" evidence="7">
    <location>
        <begin position="147"/>
        <end position="184"/>
    </location>
</feature>
<dbReference type="CDD" id="cd00075">
    <property type="entry name" value="HATPase"/>
    <property type="match status" value="1"/>
</dbReference>
<dbReference type="SUPFAM" id="SSF55785">
    <property type="entry name" value="PYP-like sensor domain (PAS domain)"/>
    <property type="match status" value="1"/>
</dbReference>
<dbReference type="Gene3D" id="3.30.450.20">
    <property type="entry name" value="PAS domain"/>
    <property type="match status" value="1"/>
</dbReference>
<dbReference type="Pfam" id="PF13426">
    <property type="entry name" value="PAS_9"/>
    <property type="match status" value="1"/>
</dbReference>
<comment type="catalytic activity">
    <reaction evidence="1">
        <text>ATP + protein L-histidine = ADP + protein N-phospho-L-histidine.</text>
        <dbReference type="EC" id="2.7.13.3"/>
    </reaction>
</comment>
<dbReference type="Gene3D" id="3.30.565.10">
    <property type="entry name" value="Histidine kinase-like ATPase, C-terminal domain"/>
    <property type="match status" value="1"/>
</dbReference>
<evidence type="ECO:0000256" key="7">
    <source>
        <dbReference type="SAM" id="Coils"/>
    </source>
</evidence>
<dbReference type="SMART" id="SM00387">
    <property type="entry name" value="HATPase_c"/>
    <property type="match status" value="1"/>
</dbReference>
<dbReference type="CDD" id="cd00130">
    <property type="entry name" value="PAS"/>
    <property type="match status" value="1"/>
</dbReference>
<reference evidence="10" key="2">
    <citation type="submission" date="2020-09" db="EMBL/GenBank/DDBJ databases">
        <authorList>
            <person name="Sun Q."/>
            <person name="Zhou Y."/>
        </authorList>
    </citation>
    <scope>NUCLEOTIDE SEQUENCE</scope>
    <source>
        <strain evidence="10">CGMCC 1.12924</strain>
    </source>
</reference>
<name>A0A8J2VAG9_9FLAO</name>
<reference evidence="10" key="1">
    <citation type="journal article" date="2014" name="Int. J. Syst. Evol. Microbiol.">
        <title>Complete genome sequence of Corynebacterium casei LMG S-19264T (=DSM 44701T), isolated from a smear-ripened cheese.</title>
        <authorList>
            <consortium name="US DOE Joint Genome Institute (JGI-PGF)"/>
            <person name="Walter F."/>
            <person name="Albersmeier A."/>
            <person name="Kalinowski J."/>
            <person name="Ruckert C."/>
        </authorList>
    </citation>
    <scope>NUCLEOTIDE SEQUENCE</scope>
    <source>
        <strain evidence="10">CGMCC 1.12924</strain>
    </source>
</reference>
<dbReference type="InterPro" id="IPR005467">
    <property type="entry name" value="His_kinase_dom"/>
</dbReference>
<dbReference type="NCBIfam" id="TIGR00229">
    <property type="entry name" value="sensory_box"/>
    <property type="match status" value="1"/>
</dbReference>
<dbReference type="PROSITE" id="PS50112">
    <property type="entry name" value="PAS"/>
    <property type="match status" value="1"/>
</dbReference>
<protein>
    <recommendedName>
        <fullName evidence="2">histidine kinase</fullName>
        <ecNumber evidence="2">2.7.13.3</ecNumber>
    </recommendedName>
</protein>
<dbReference type="Gene3D" id="1.10.287.130">
    <property type="match status" value="1"/>
</dbReference>
<evidence type="ECO:0000259" key="8">
    <source>
        <dbReference type="PROSITE" id="PS50109"/>
    </source>
</evidence>
<evidence type="ECO:0000256" key="1">
    <source>
        <dbReference type="ARBA" id="ARBA00000085"/>
    </source>
</evidence>
<dbReference type="InterPro" id="IPR000014">
    <property type="entry name" value="PAS"/>
</dbReference>
<keyword evidence="3" id="KW-0597">Phosphoprotein</keyword>
<organism evidence="10 11">
    <name type="scientific">Planktosalinus lacus</name>
    <dbReference type="NCBI Taxonomy" id="1526573"/>
    <lineage>
        <taxon>Bacteria</taxon>
        <taxon>Pseudomonadati</taxon>
        <taxon>Bacteroidota</taxon>
        <taxon>Flavobacteriia</taxon>
        <taxon>Flavobacteriales</taxon>
        <taxon>Flavobacteriaceae</taxon>
        <taxon>Planktosalinus</taxon>
    </lineage>
</organism>
<dbReference type="CDD" id="cd00082">
    <property type="entry name" value="HisKA"/>
    <property type="match status" value="1"/>
</dbReference>
<dbReference type="Pfam" id="PF02518">
    <property type="entry name" value="HATPase_c"/>
    <property type="match status" value="1"/>
</dbReference>
<dbReference type="Pfam" id="PF00512">
    <property type="entry name" value="HisKA"/>
    <property type="match status" value="1"/>
</dbReference>
<dbReference type="SUPFAM" id="SSF55874">
    <property type="entry name" value="ATPase domain of HSP90 chaperone/DNA topoisomerase II/histidine kinase"/>
    <property type="match status" value="1"/>
</dbReference>
<dbReference type="PRINTS" id="PR00344">
    <property type="entry name" value="BCTRLSENSOR"/>
</dbReference>
<dbReference type="InterPro" id="IPR003661">
    <property type="entry name" value="HisK_dim/P_dom"/>
</dbReference>
<dbReference type="PANTHER" id="PTHR43711:SF26">
    <property type="entry name" value="SENSOR HISTIDINE KINASE RCSC"/>
    <property type="match status" value="1"/>
</dbReference>
<evidence type="ECO:0000313" key="10">
    <source>
        <dbReference type="EMBL" id="GGD91590.1"/>
    </source>
</evidence>
<dbReference type="PANTHER" id="PTHR43711">
    <property type="entry name" value="TWO-COMPONENT HISTIDINE KINASE"/>
    <property type="match status" value="1"/>
</dbReference>
<keyword evidence="4" id="KW-0808">Transferase</keyword>
<accession>A0A8J2VAG9</accession>
<dbReference type="InterPro" id="IPR035965">
    <property type="entry name" value="PAS-like_dom_sf"/>
</dbReference>
<gene>
    <name evidence="10" type="ORF">GCM10011312_14210</name>
</gene>
<dbReference type="PROSITE" id="PS50109">
    <property type="entry name" value="HIS_KIN"/>
    <property type="match status" value="1"/>
</dbReference>
<evidence type="ECO:0000256" key="4">
    <source>
        <dbReference type="ARBA" id="ARBA00022679"/>
    </source>
</evidence>
<feature type="domain" description="Histidine kinase" evidence="8">
    <location>
        <begin position="191"/>
        <end position="407"/>
    </location>
</feature>
<dbReference type="Proteomes" id="UP000652231">
    <property type="component" value="Unassembled WGS sequence"/>
</dbReference>
<comment type="caution">
    <text evidence="10">The sequence shown here is derived from an EMBL/GenBank/DDBJ whole genome shotgun (WGS) entry which is preliminary data.</text>
</comment>
<dbReference type="RefSeq" id="WP_188441003.1">
    <property type="nucleotide sequence ID" value="NZ_BMGK01000005.1"/>
</dbReference>
<evidence type="ECO:0000259" key="9">
    <source>
        <dbReference type="PROSITE" id="PS50112"/>
    </source>
</evidence>
<keyword evidence="11" id="KW-1185">Reference proteome</keyword>
<evidence type="ECO:0000256" key="2">
    <source>
        <dbReference type="ARBA" id="ARBA00012438"/>
    </source>
</evidence>
<dbReference type="AlphaFoldDB" id="A0A8J2VAG9"/>
<dbReference type="GO" id="GO:0000155">
    <property type="term" value="F:phosphorelay sensor kinase activity"/>
    <property type="evidence" value="ECO:0007669"/>
    <property type="project" value="InterPro"/>
</dbReference>
<dbReference type="InterPro" id="IPR004358">
    <property type="entry name" value="Sig_transdc_His_kin-like_C"/>
</dbReference>
<dbReference type="SMART" id="SM00091">
    <property type="entry name" value="PAS"/>
    <property type="match status" value="1"/>
</dbReference>
<dbReference type="InterPro" id="IPR003594">
    <property type="entry name" value="HATPase_dom"/>
</dbReference>
<keyword evidence="7" id="KW-0175">Coiled coil</keyword>
<evidence type="ECO:0000256" key="3">
    <source>
        <dbReference type="ARBA" id="ARBA00022553"/>
    </source>
</evidence>
<dbReference type="FunFam" id="3.30.565.10:FF:000006">
    <property type="entry name" value="Sensor histidine kinase WalK"/>
    <property type="match status" value="1"/>
</dbReference>
<dbReference type="EC" id="2.7.13.3" evidence="2"/>
<evidence type="ECO:0000313" key="11">
    <source>
        <dbReference type="Proteomes" id="UP000652231"/>
    </source>
</evidence>
<evidence type="ECO:0000256" key="6">
    <source>
        <dbReference type="ARBA" id="ARBA00023012"/>
    </source>
</evidence>
<proteinExistence type="predicted"/>
<dbReference type="SMART" id="SM00388">
    <property type="entry name" value="HisKA"/>
    <property type="match status" value="1"/>
</dbReference>
<sequence>MKIFEQSNSLLNLLSEAISEGVVIVDESQNIVSVNNSLEAMFGFSSEELLGKHLNILIPKNIHSAHKKYVTDFVEQSDKRQMGHGRNLFGVHKSGKHIPVEAGLNPFKWDGKRYVMALVIDISIRKQQEEKIIQLNYELEGKIQKRTKELKLTVEELQTEIEKRKTAEKRIKSALKKEKELNELKTKFLSMVSHEFKTPLSGILTSTILLGKYKLTEQQDKRDKHLRTISEKVHYLNNILNDFLSIERLDTGKINYKPTTFKLSKIINEVVYNANMLLKRGQKISFPPEVDEYILTQDEKIMELCLSNLIHNAIKYSPEDTSIDIQVESNQKMLTIQVIDEGIGIPEDAQKHIFSRYFRAENAINDQGTGIGLNIVKGHLKNLGGKISFVSEENKGSTFTMSIPLVHQP</sequence>
<dbReference type="InterPro" id="IPR036890">
    <property type="entry name" value="HATPase_C_sf"/>
</dbReference>